<dbReference type="AlphaFoldDB" id="A0A0V8GDH1"/>
<dbReference type="EMBL" id="LNQL01000004">
    <property type="protein sequence ID" value="KSU48300.1"/>
    <property type="molecule type" value="Genomic_DNA"/>
</dbReference>
<name>A0A0V8GDH1_9BACL</name>
<proteinExistence type="predicted"/>
<protein>
    <recommendedName>
        <fullName evidence="3">PD-(D/E)XK nuclease superfamily protein</fullName>
    </recommendedName>
</protein>
<organism evidence="1 2">
    <name type="scientific">Exiguobacterium indicum</name>
    <dbReference type="NCBI Taxonomy" id="296995"/>
    <lineage>
        <taxon>Bacteria</taxon>
        <taxon>Bacillati</taxon>
        <taxon>Bacillota</taxon>
        <taxon>Bacilli</taxon>
        <taxon>Bacillales</taxon>
        <taxon>Bacillales Family XII. Incertae Sedis</taxon>
        <taxon>Exiguobacterium</taxon>
    </lineage>
</organism>
<evidence type="ECO:0008006" key="3">
    <source>
        <dbReference type="Google" id="ProtNLM"/>
    </source>
</evidence>
<evidence type="ECO:0000313" key="2">
    <source>
        <dbReference type="Proteomes" id="UP000053797"/>
    </source>
</evidence>
<dbReference type="Pfam" id="PF14281">
    <property type="entry name" value="PDDEXK_4"/>
    <property type="match status" value="1"/>
</dbReference>
<gene>
    <name evidence="1" type="ORF">AS033_11795</name>
</gene>
<sequence length="324" mass="38115">MKPNIFNYATSELSQDAFLCWLLKWAEEGARNHDPQLHAIANGFVREMFYLHDCSLPEPIHSVRIRRQFNSLDILAIINETYAILIEDKVFTKHHSNQLKRYLDMVKTHPETWYLEPIPIYYKIVEQGDYSGVTGAGYQVFTRTKMIEVLSGFPASTRNDILNDYLQYLKQIDTSIESYKSLPLTEWSNFSWQGFFRDLQKELKHGNWGRVENARGGFWAFWWKGDDSQPHYWQLEESTLKAKIEAADSQNMRAYRDQCMQALLEYSQKNDLNLSRPKSVRSGKTMTIAQRPDYIQVFDDQTVNFEQTVFELKRYAYLNQAPLV</sequence>
<dbReference type="RefSeq" id="WP_058265619.1">
    <property type="nucleotide sequence ID" value="NZ_FMYN01000004.1"/>
</dbReference>
<comment type="caution">
    <text evidence="1">The sequence shown here is derived from an EMBL/GenBank/DDBJ whole genome shotgun (WGS) entry which is preliminary data.</text>
</comment>
<reference evidence="1 2" key="1">
    <citation type="journal article" date="2015" name="Int. J. Syst. Evol. Microbiol.">
        <title>Exiguobacterium enclense sp. nov., isolated from sediment.</title>
        <authorList>
            <person name="Dastager S.G."/>
            <person name="Mawlankar R."/>
            <person name="Sonalkar V.V."/>
            <person name="Thorat M.N."/>
            <person name="Mual P."/>
            <person name="Verma A."/>
            <person name="Krishnamurthi S."/>
            <person name="Tang S.K."/>
            <person name="Li W.J."/>
        </authorList>
    </citation>
    <scope>NUCLEOTIDE SEQUENCE [LARGE SCALE GENOMIC DNA]</scope>
    <source>
        <strain evidence="1 2">NIO-1109</strain>
    </source>
</reference>
<evidence type="ECO:0000313" key="1">
    <source>
        <dbReference type="EMBL" id="KSU48300.1"/>
    </source>
</evidence>
<dbReference type="Proteomes" id="UP000053797">
    <property type="component" value="Unassembled WGS sequence"/>
</dbReference>
<accession>A0A0V8GDH1</accession>
<dbReference type="InterPro" id="IPR029470">
    <property type="entry name" value="PDDEXK_4"/>
</dbReference>